<comment type="caution">
    <text evidence="2">The sequence shown here is derived from an EMBL/GenBank/DDBJ whole genome shotgun (WGS) entry which is preliminary data.</text>
</comment>
<evidence type="ECO:0000313" key="2">
    <source>
        <dbReference type="EMBL" id="KKN86932.1"/>
    </source>
</evidence>
<accession>A0A0F9UHU7</accession>
<name>A0A0F9UHU7_9ZZZZ</name>
<evidence type="ECO:0000259" key="1">
    <source>
        <dbReference type="Pfam" id="PF04480"/>
    </source>
</evidence>
<dbReference type="AlphaFoldDB" id="A0A0F9UHU7"/>
<proteinExistence type="predicted"/>
<dbReference type="InterPro" id="IPR007569">
    <property type="entry name" value="DUF559"/>
</dbReference>
<dbReference type="EMBL" id="LAZR01000143">
    <property type="protein sequence ID" value="KKN86932.1"/>
    <property type="molecule type" value="Genomic_DNA"/>
</dbReference>
<dbReference type="Gene3D" id="3.40.960.10">
    <property type="entry name" value="VSR Endonuclease"/>
    <property type="match status" value="1"/>
</dbReference>
<sequence length="106" mass="12363">MELLKTVGFELEEEVSFSPYTVDIYVRSRHIAFEADGPQHSETRDKRRDTYLMAKYALPVYRLDYSELAARSDTETGLIALLWEVLDPERQSALARIEYARESGWE</sequence>
<protein>
    <recommendedName>
        <fullName evidence="1">DUF559 domain-containing protein</fullName>
    </recommendedName>
</protein>
<feature type="domain" description="DUF559" evidence="1">
    <location>
        <begin position="8"/>
        <end position="74"/>
    </location>
</feature>
<gene>
    <name evidence="2" type="ORF">LCGC14_0264950</name>
</gene>
<organism evidence="2">
    <name type="scientific">marine sediment metagenome</name>
    <dbReference type="NCBI Taxonomy" id="412755"/>
    <lineage>
        <taxon>unclassified sequences</taxon>
        <taxon>metagenomes</taxon>
        <taxon>ecological metagenomes</taxon>
    </lineage>
</organism>
<dbReference type="Pfam" id="PF04480">
    <property type="entry name" value="DUF559"/>
    <property type="match status" value="1"/>
</dbReference>
<reference evidence="2" key="1">
    <citation type="journal article" date="2015" name="Nature">
        <title>Complex archaea that bridge the gap between prokaryotes and eukaryotes.</title>
        <authorList>
            <person name="Spang A."/>
            <person name="Saw J.H."/>
            <person name="Jorgensen S.L."/>
            <person name="Zaremba-Niedzwiedzka K."/>
            <person name="Martijn J."/>
            <person name="Lind A.E."/>
            <person name="van Eijk R."/>
            <person name="Schleper C."/>
            <person name="Guy L."/>
            <person name="Ettema T.J."/>
        </authorList>
    </citation>
    <scope>NUCLEOTIDE SEQUENCE</scope>
</reference>